<name>A0A9D4JZE7_DREPO</name>
<proteinExistence type="predicted"/>
<comment type="caution">
    <text evidence="1">The sequence shown here is derived from an EMBL/GenBank/DDBJ whole genome shotgun (WGS) entry which is preliminary data.</text>
</comment>
<evidence type="ECO:0000313" key="1">
    <source>
        <dbReference type="EMBL" id="KAH3828739.1"/>
    </source>
</evidence>
<dbReference type="AlphaFoldDB" id="A0A9D4JZE7"/>
<gene>
    <name evidence="1" type="ORF">DPMN_130721</name>
</gene>
<organism evidence="1 2">
    <name type="scientific">Dreissena polymorpha</name>
    <name type="common">Zebra mussel</name>
    <name type="synonym">Mytilus polymorpha</name>
    <dbReference type="NCBI Taxonomy" id="45954"/>
    <lineage>
        <taxon>Eukaryota</taxon>
        <taxon>Metazoa</taxon>
        <taxon>Spiralia</taxon>
        <taxon>Lophotrochozoa</taxon>
        <taxon>Mollusca</taxon>
        <taxon>Bivalvia</taxon>
        <taxon>Autobranchia</taxon>
        <taxon>Heteroconchia</taxon>
        <taxon>Euheterodonta</taxon>
        <taxon>Imparidentia</taxon>
        <taxon>Neoheterodontei</taxon>
        <taxon>Myida</taxon>
        <taxon>Dreissenoidea</taxon>
        <taxon>Dreissenidae</taxon>
        <taxon>Dreissena</taxon>
    </lineage>
</organism>
<accession>A0A9D4JZE7</accession>
<dbReference type="PANTHER" id="PTHR31751">
    <property type="entry name" value="SI:CH211-108C17.2-RELATED-RELATED"/>
    <property type="match status" value="1"/>
</dbReference>
<reference evidence="1" key="1">
    <citation type="journal article" date="2019" name="bioRxiv">
        <title>The Genome of the Zebra Mussel, Dreissena polymorpha: A Resource for Invasive Species Research.</title>
        <authorList>
            <person name="McCartney M.A."/>
            <person name="Auch B."/>
            <person name="Kono T."/>
            <person name="Mallez S."/>
            <person name="Zhang Y."/>
            <person name="Obille A."/>
            <person name="Becker A."/>
            <person name="Abrahante J.E."/>
            <person name="Garbe J."/>
            <person name="Badalamenti J.P."/>
            <person name="Herman A."/>
            <person name="Mangelson H."/>
            <person name="Liachko I."/>
            <person name="Sullivan S."/>
            <person name="Sone E.D."/>
            <person name="Koren S."/>
            <person name="Silverstein K.A.T."/>
            <person name="Beckman K.B."/>
            <person name="Gohl D.M."/>
        </authorList>
    </citation>
    <scope>NUCLEOTIDE SEQUENCE</scope>
    <source>
        <strain evidence="1">Duluth1</strain>
        <tissue evidence="1">Whole animal</tissue>
    </source>
</reference>
<keyword evidence="2" id="KW-1185">Reference proteome</keyword>
<sequence>MYLLTDSCLVSLLADIPVSCRCGEKPKPTKKRVGSAVTVNWICDCGKTVKSLASQLALRYGSFLGNFMLMASTILSGNNYQKVALLAKFINLGLPHRTTFQKIQGYFVAPTVEQYWSNIQASAIEETRATNVVISATKGSFPREGTSGQCTQ</sequence>
<protein>
    <submittedName>
        <fullName evidence="1">Uncharacterized protein</fullName>
    </submittedName>
</protein>
<dbReference type="Proteomes" id="UP000828390">
    <property type="component" value="Unassembled WGS sequence"/>
</dbReference>
<reference evidence="1" key="2">
    <citation type="submission" date="2020-11" db="EMBL/GenBank/DDBJ databases">
        <authorList>
            <person name="McCartney M.A."/>
            <person name="Auch B."/>
            <person name="Kono T."/>
            <person name="Mallez S."/>
            <person name="Becker A."/>
            <person name="Gohl D.M."/>
            <person name="Silverstein K.A.T."/>
            <person name="Koren S."/>
            <person name="Bechman K.B."/>
            <person name="Herman A."/>
            <person name="Abrahante J.E."/>
            <person name="Garbe J."/>
        </authorList>
    </citation>
    <scope>NUCLEOTIDE SEQUENCE</scope>
    <source>
        <strain evidence="1">Duluth1</strain>
        <tissue evidence="1">Whole animal</tissue>
    </source>
</reference>
<evidence type="ECO:0000313" key="2">
    <source>
        <dbReference type="Proteomes" id="UP000828390"/>
    </source>
</evidence>
<dbReference type="EMBL" id="JAIWYP010000005">
    <property type="protein sequence ID" value="KAH3828739.1"/>
    <property type="molecule type" value="Genomic_DNA"/>
</dbReference>
<dbReference type="PANTHER" id="PTHR31751:SF7">
    <property type="entry name" value="THAP-TYPE DOMAIN-CONTAINING PROTEIN"/>
    <property type="match status" value="1"/>
</dbReference>